<reference evidence="1" key="1">
    <citation type="submission" date="2018-05" db="EMBL/GenBank/DDBJ databases">
        <authorList>
            <person name="Lanie J.A."/>
            <person name="Ng W.-L."/>
            <person name="Kazmierczak K.M."/>
            <person name="Andrzejewski T.M."/>
            <person name="Davidsen T.M."/>
            <person name="Wayne K.J."/>
            <person name="Tettelin H."/>
            <person name="Glass J.I."/>
            <person name="Rusch D."/>
            <person name="Podicherti R."/>
            <person name="Tsui H.-C.T."/>
            <person name="Winkler M.E."/>
        </authorList>
    </citation>
    <scope>NUCLEOTIDE SEQUENCE</scope>
</reference>
<name>A0A383DF90_9ZZZZ</name>
<accession>A0A383DF90</accession>
<dbReference type="EMBL" id="UINC01216725">
    <property type="protein sequence ID" value="SVE42983.1"/>
    <property type="molecule type" value="Genomic_DNA"/>
</dbReference>
<organism evidence="1">
    <name type="scientific">marine metagenome</name>
    <dbReference type="NCBI Taxonomy" id="408172"/>
    <lineage>
        <taxon>unclassified sequences</taxon>
        <taxon>metagenomes</taxon>
        <taxon>ecological metagenomes</taxon>
    </lineage>
</organism>
<sequence>MGIFSKLPIFGDEAVAKGTRKVMMSSYNSFKQANPGMLESHYMKMALGRRFRNWSDMQLETFTLDCIDIDDLIEKIIQQEKDRII</sequence>
<proteinExistence type="predicted"/>
<evidence type="ECO:0000313" key="1">
    <source>
        <dbReference type="EMBL" id="SVE42983.1"/>
    </source>
</evidence>
<gene>
    <name evidence="1" type="ORF">METZ01_LOCUS495837</name>
</gene>
<dbReference type="AlphaFoldDB" id="A0A383DF90"/>
<protein>
    <submittedName>
        <fullName evidence="1">Uncharacterized protein</fullName>
    </submittedName>
</protein>